<proteinExistence type="predicted"/>
<name>A0AAJ0HHL4_9PEZI</name>
<reference evidence="2" key="2">
    <citation type="submission" date="2023-06" db="EMBL/GenBank/DDBJ databases">
        <authorList>
            <consortium name="Lawrence Berkeley National Laboratory"/>
            <person name="Haridas S."/>
            <person name="Hensen N."/>
            <person name="Bonometti L."/>
            <person name="Westerberg I."/>
            <person name="Brannstrom I.O."/>
            <person name="Guillou S."/>
            <person name="Cros-Aarteil S."/>
            <person name="Calhoun S."/>
            <person name="Kuo A."/>
            <person name="Mondo S."/>
            <person name="Pangilinan J."/>
            <person name="Riley R."/>
            <person name="Labutti K."/>
            <person name="Andreopoulos B."/>
            <person name="Lipzen A."/>
            <person name="Chen C."/>
            <person name="Yanf M."/>
            <person name="Daum C."/>
            <person name="Ng V."/>
            <person name="Clum A."/>
            <person name="Steindorff A."/>
            <person name="Ohm R."/>
            <person name="Martin F."/>
            <person name="Silar P."/>
            <person name="Natvig D."/>
            <person name="Lalanne C."/>
            <person name="Gautier V."/>
            <person name="Ament-Velasquez S.L."/>
            <person name="Kruys A."/>
            <person name="Hutchinson M.I."/>
            <person name="Powell A.J."/>
            <person name="Barry K."/>
            <person name="Miller A.N."/>
            <person name="Grigoriev I.V."/>
            <person name="Debuchy R."/>
            <person name="Gladieux P."/>
            <person name="Thoren M.H."/>
            <person name="Johannesson H."/>
        </authorList>
    </citation>
    <scope>NUCLEOTIDE SEQUENCE</scope>
    <source>
        <strain evidence="2">CBS 955.72</strain>
    </source>
</reference>
<keyword evidence="1" id="KW-1133">Transmembrane helix</keyword>
<organism evidence="2 3">
    <name type="scientific">Lasiosphaeria hispida</name>
    <dbReference type="NCBI Taxonomy" id="260671"/>
    <lineage>
        <taxon>Eukaryota</taxon>
        <taxon>Fungi</taxon>
        <taxon>Dikarya</taxon>
        <taxon>Ascomycota</taxon>
        <taxon>Pezizomycotina</taxon>
        <taxon>Sordariomycetes</taxon>
        <taxon>Sordariomycetidae</taxon>
        <taxon>Sordariales</taxon>
        <taxon>Lasiosphaeriaceae</taxon>
        <taxon>Lasiosphaeria</taxon>
    </lineage>
</organism>
<comment type="caution">
    <text evidence="2">The sequence shown here is derived from an EMBL/GenBank/DDBJ whole genome shotgun (WGS) entry which is preliminary data.</text>
</comment>
<reference evidence="2" key="1">
    <citation type="journal article" date="2023" name="Mol. Phylogenet. Evol.">
        <title>Genome-scale phylogeny and comparative genomics of the fungal order Sordariales.</title>
        <authorList>
            <person name="Hensen N."/>
            <person name="Bonometti L."/>
            <person name="Westerberg I."/>
            <person name="Brannstrom I.O."/>
            <person name="Guillou S."/>
            <person name="Cros-Aarteil S."/>
            <person name="Calhoun S."/>
            <person name="Haridas S."/>
            <person name="Kuo A."/>
            <person name="Mondo S."/>
            <person name="Pangilinan J."/>
            <person name="Riley R."/>
            <person name="LaButti K."/>
            <person name="Andreopoulos B."/>
            <person name="Lipzen A."/>
            <person name="Chen C."/>
            <person name="Yan M."/>
            <person name="Daum C."/>
            <person name="Ng V."/>
            <person name="Clum A."/>
            <person name="Steindorff A."/>
            <person name="Ohm R.A."/>
            <person name="Martin F."/>
            <person name="Silar P."/>
            <person name="Natvig D.O."/>
            <person name="Lalanne C."/>
            <person name="Gautier V."/>
            <person name="Ament-Velasquez S.L."/>
            <person name="Kruys A."/>
            <person name="Hutchinson M.I."/>
            <person name="Powell A.J."/>
            <person name="Barry K."/>
            <person name="Miller A.N."/>
            <person name="Grigoriev I.V."/>
            <person name="Debuchy R."/>
            <person name="Gladieux P."/>
            <person name="Hiltunen Thoren M."/>
            <person name="Johannesson H."/>
        </authorList>
    </citation>
    <scope>NUCLEOTIDE SEQUENCE</scope>
    <source>
        <strain evidence="2">CBS 955.72</strain>
    </source>
</reference>
<keyword evidence="1" id="KW-0812">Transmembrane</keyword>
<dbReference type="AlphaFoldDB" id="A0AAJ0HHL4"/>
<evidence type="ECO:0000313" key="3">
    <source>
        <dbReference type="Proteomes" id="UP001275084"/>
    </source>
</evidence>
<evidence type="ECO:0000256" key="1">
    <source>
        <dbReference type="SAM" id="Phobius"/>
    </source>
</evidence>
<sequence>MRPSAHSALGPNRIPVTVTSTATCAATGSPYQRTCGSMCSRQYLLLMILLRLSAVCFSYSLCFFAISIRFRFLQTKNRRGGALSSPSLAATAGCHKEKGDHEQSYLHHIEGLSTKRVSECDSGQLAPVYQFHSALWPSRVRSGTSWVTDDPIPIDQSAFQ</sequence>
<accession>A0AAJ0HHL4</accession>
<feature type="transmembrane region" description="Helical" evidence="1">
    <location>
        <begin position="43"/>
        <end position="68"/>
    </location>
</feature>
<dbReference type="EMBL" id="JAUIQD010000004">
    <property type="protein sequence ID" value="KAK3352801.1"/>
    <property type="molecule type" value="Genomic_DNA"/>
</dbReference>
<keyword evidence="1" id="KW-0472">Membrane</keyword>
<protein>
    <recommendedName>
        <fullName evidence="4">Transmembrane protein</fullName>
    </recommendedName>
</protein>
<keyword evidence="3" id="KW-1185">Reference proteome</keyword>
<evidence type="ECO:0000313" key="2">
    <source>
        <dbReference type="EMBL" id="KAK3352801.1"/>
    </source>
</evidence>
<evidence type="ECO:0008006" key="4">
    <source>
        <dbReference type="Google" id="ProtNLM"/>
    </source>
</evidence>
<dbReference type="Proteomes" id="UP001275084">
    <property type="component" value="Unassembled WGS sequence"/>
</dbReference>
<gene>
    <name evidence="2" type="ORF">B0T25DRAFT_192956</name>
</gene>